<dbReference type="SUPFAM" id="SSF54762">
    <property type="entry name" value="Signal recognition particle alu RNA binding heterodimer, SRP9/14"/>
    <property type="match status" value="1"/>
</dbReference>
<evidence type="ECO:0000256" key="3">
    <source>
        <dbReference type="ARBA" id="ARBA00020414"/>
    </source>
</evidence>
<evidence type="ECO:0000256" key="7">
    <source>
        <dbReference type="ARBA" id="ARBA00023274"/>
    </source>
</evidence>
<dbReference type="PANTHER" id="PTHR12834">
    <property type="entry name" value="SIGNAL RECOGNITION PARTICLE 9 KDA PROTEIN"/>
    <property type="match status" value="1"/>
</dbReference>
<evidence type="ECO:0000313" key="13">
    <source>
        <dbReference type="EMBL" id="PAA90666.1"/>
    </source>
</evidence>
<dbReference type="InterPro" id="IPR039432">
    <property type="entry name" value="SRP9_dom"/>
</dbReference>
<dbReference type="InterPro" id="IPR039914">
    <property type="entry name" value="SRP9-like"/>
</dbReference>
<evidence type="ECO:0000256" key="5">
    <source>
        <dbReference type="ARBA" id="ARBA00022884"/>
    </source>
</evidence>
<feature type="domain" description="SRP9" evidence="10">
    <location>
        <begin position="5"/>
        <end position="72"/>
    </location>
</feature>
<dbReference type="AlphaFoldDB" id="A0A267GJT5"/>
<organism evidence="11 14">
    <name type="scientific">Macrostomum lignano</name>
    <dbReference type="NCBI Taxonomy" id="282301"/>
    <lineage>
        <taxon>Eukaryota</taxon>
        <taxon>Metazoa</taxon>
        <taxon>Spiralia</taxon>
        <taxon>Lophotrochozoa</taxon>
        <taxon>Platyhelminthes</taxon>
        <taxon>Rhabditophora</taxon>
        <taxon>Macrostomorpha</taxon>
        <taxon>Macrostomida</taxon>
        <taxon>Macrostomidae</taxon>
        <taxon>Macrostomum</taxon>
    </lineage>
</organism>
<gene>
    <name evidence="11" type="ORF">BOX15_Mlig005349g2</name>
    <name evidence="13" type="ORF">BOX15_Mlig017455g2</name>
    <name evidence="12" type="ORF">BOX15_Mlig026507g2</name>
</gene>
<comment type="caution">
    <text evidence="11">The sequence shown here is derived from an EMBL/GenBank/DDBJ whole genome shotgun (WGS) entry which is preliminary data.</text>
</comment>
<dbReference type="InterPro" id="IPR008832">
    <property type="entry name" value="SRP9"/>
</dbReference>
<keyword evidence="7 9" id="KW-0687">Ribonucleoprotein</keyword>
<accession>A0A267GJT5</accession>
<sequence length="76" mass="8796">MTIAETWEQFAQVVDMMFAEDPKRCRVTVSYQPAQGVLVLKVTNDHVTVKYKTEHAQDVKKLEKLTSQLMRQLVSK</sequence>
<dbReference type="Pfam" id="PF05486">
    <property type="entry name" value="SRP9-21"/>
    <property type="match status" value="1"/>
</dbReference>
<evidence type="ECO:0000256" key="4">
    <source>
        <dbReference type="ARBA" id="ARBA00022490"/>
    </source>
</evidence>
<keyword evidence="14" id="KW-1185">Reference proteome</keyword>
<dbReference type="PANTHER" id="PTHR12834:SF12">
    <property type="entry name" value="SIGNAL RECOGNITION PARTICLE 9 KDA PROTEIN"/>
    <property type="match status" value="1"/>
</dbReference>
<comment type="similarity">
    <text evidence="2 9">Belongs to the SRP9 family.</text>
</comment>
<evidence type="ECO:0000259" key="10">
    <source>
        <dbReference type="Pfam" id="PF05486"/>
    </source>
</evidence>
<protein>
    <recommendedName>
        <fullName evidence="3 9">Signal recognition particle 9 kDa protein</fullName>
        <shortName evidence="9">SRP9</shortName>
    </recommendedName>
</protein>
<evidence type="ECO:0000256" key="1">
    <source>
        <dbReference type="ARBA" id="ARBA00004496"/>
    </source>
</evidence>
<proteinExistence type="inferred from homology"/>
<dbReference type="GO" id="GO:0006614">
    <property type="term" value="P:SRP-dependent cotranslational protein targeting to membrane"/>
    <property type="evidence" value="ECO:0007669"/>
    <property type="project" value="InterPro"/>
</dbReference>
<keyword evidence="5 9" id="KW-0694">RNA-binding</keyword>
<dbReference type="EMBL" id="NIVC01000232">
    <property type="protein sequence ID" value="PAA87418.1"/>
    <property type="molecule type" value="Genomic_DNA"/>
</dbReference>
<reference evidence="11 14" key="1">
    <citation type="submission" date="2017-06" db="EMBL/GenBank/DDBJ databases">
        <title>A platform for efficient transgenesis in Macrostomum lignano, a flatworm model organism for stem cell research.</title>
        <authorList>
            <person name="Berezikov E."/>
        </authorList>
    </citation>
    <scope>NUCLEOTIDE SEQUENCE [LARGE SCALE GENOMIC DNA]</scope>
    <source>
        <strain evidence="11">DV1</strain>
        <tissue evidence="11">Whole organism</tissue>
    </source>
</reference>
<dbReference type="GO" id="GO:0045900">
    <property type="term" value="P:negative regulation of translational elongation"/>
    <property type="evidence" value="ECO:0007669"/>
    <property type="project" value="InterPro"/>
</dbReference>
<keyword evidence="6 9" id="KW-0733">Signal recognition particle</keyword>
<dbReference type="InterPro" id="IPR009018">
    <property type="entry name" value="Signal_recog_particle_SRP9/14"/>
</dbReference>
<dbReference type="STRING" id="282301.A0A267GJT5"/>
<comment type="function">
    <text evidence="8 9">Component of the signal recognition particle (SRP) complex, a ribonucleoprotein complex that mediates the cotranslational targeting of secretory and membrane proteins to the endoplasmic reticulum (ER). SRP9 together with SRP14 and the Alu portion of the SRP RNA, constitutes the elongation arrest domain of SRP. The complex of SRP9 and SRP14 is required for SRP RNA binding.</text>
</comment>
<dbReference type="PIRSF" id="PIRSF017029">
    <property type="entry name" value="Signal_recog_particle_SRP9"/>
    <property type="match status" value="1"/>
</dbReference>
<evidence type="ECO:0000256" key="2">
    <source>
        <dbReference type="ARBA" id="ARBA00009193"/>
    </source>
</evidence>
<evidence type="ECO:0000313" key="11">
    <source>
        <dbReference type="EMBL" id="PAA86301.1"/>
    </source>
</evidence>
<dbReference type="OrthoDB" id="360923at2759"/>
<name>A0A267GJT5_9PLAT</name>
<dbReference type="Gene3D" id="3.30.720.10">
    <property type="entry name" value="Signal recognition particle alu RNA binding heterodimer, srp9/1"/>
    <property type="match status" value="1"/>
</dbReference>
<dbReference type="GO" id="GO:0008312">
    <property type="term" value="F:7S RNA binding"/>
    <property type="evidence" value="ECO:0007669"/>
    <property type="project" value="InterPro"/>
</dbReference>
<keyword evidence="4 9" id="KW-0963">Cytoplasm</keyword>
<dbReference type="Proteomes" id="UP000215902">
    <property type="component" value="Unassembled WGS sequence"/>
</dbReference>
<evidence type="ECO:0000256" key="6">
    <source>
        <dbReference type="ARBA" id="ARBA00023135"/>
    </source>
</evidence>
<evidence type="ECO:0000313" key="14">
    <source>
        <dbReference type="Proteomes" id="UP000215902"/>
    </source>
</evidence>
<dbReference type="EMBL" id="NIVC01000105">
    <property type="protein sequence ID" value="PAA90666.1"/>
    <property type="molecule type" value="Genomic_DNA"/>
</dbReference>
<evidence type="ECO:0000256" key="8">
    <source>
        <dbReference type="ARBA" id="ARBA00045462"/>
    </source>
</evidence>
<dbReference type="EMBL" id="NIVC01000284">
    <property type="protein sequence ID" value="PAA86301.1"/>
    <property type="molecule type" value="Genomic_DNA"/>
</dbReference>
<dbReference type="GO" id="GO:0005786">
    <property type="term" value="C:signal recognition particle, endoplasmic reticulum targeting"/>
    <property type="evidence" value="ECO:0007669"/>
    <property type="project" value="UniProtKB-KW"/>
</dbReference>
<evidence type="ECO:0000313" key="12">
    <source>
        <dbReference type="EMBL" id="PAA87418.1"/>
    </source>
</evidence>
<comment type="subcellular location">
    <subcellularLocation>
        <location evidence="1 9">Cytoplasm</location>
    </subcellularLocation>
</comment>
<evidence type="ECO:0000256" key="9">
    <source>
        <dbReference type="PIRNR" id="PIRNR017029"/>
    </source>
</evidence>